<proteinExistence type="predicted"/>
<dbReference type="Proteomes" id="UP000568022">
    <property type="component" value="Unassembled WGS sequence"/>
</dbReference>
<protein>
    <submittedName>
        <fullName evidence="5">DNA-binding GntR family transcriptional regulator</fullName>
    </submittedName>
</protein>
<comment type="caution">
    <text evidence="5">The sequence shown here is derived from an EMBL/GenBank/DDBJ whole genome shotgun (WGS) entry which is preliminary data.</text>
</comment>
<dbReference type="Gene3D" id="1.10.10.10">
    <property type="entry name" value="Winged helix-like DNA-binding domain superfamily/Winged helix DNA-binding domain"/>
    <property type="match status" value="1"/>
</dbReference>
<name>A0A7W8FCF8_9ACTN</name>
<evidence type="ECO:0000256" key="3">
    <source>
        <dbReference type="ARBA" id="ARBA00023163"/>
    </source>
</evidence>
<dbReference type="EMBL" id="JACHJE010000013">
    <property type="protein sequence ID" value="MBB5128431.1"/>
    <property type="molecule type" value="Genomic_DNA"/>
</dbReference>
<dbReference type="GO" id="GO:0003677">
    <property type="term" value="F:DNA binding"/>
    <property type="evidence" value="ECO:0007669"/>
    <property type="project" value="UniProtKB-KW"/>
</dbReference>
<evidence type="ECO:0000256" key="2">
    <source>
        <dbReference type="ARBA" id="ARBA00023125"/>
    </source>
</evidence>
<dbReference type="SMART" id="SM00345">
    <property type="entry name" value="HTH_GNTR"/>
    <property type="match status" value="1"/>
</dbReference>
<keyword evidence="1" id="KW-0805">Transcription regulation</keyword>
<evidence type="ECO:0000256" key="1">
    <source>
        <dbReference type="ARBA" id="ARBA00023015"/>
    </source>
</evidence>
<dbReference type="InterPro" id="IPR036388">
    <property type="entry name" value="WH-like_DNA-bd_sf"/>
</dbReference>
<dbReference type="InterPro" id="IPR036390">
    <property type="entry name" value="WH_DNA-bd_sf"/>
</dbReference>
<feature type="domain" description="HTH gntR-type" evidence="4">
    <location>
        <begin position="9"/>
        <end position="77"/>
    </location>
</feature>
<dbReference type="PANTHER" id="PTHR44846:SF1">
    <property type="entry name" value="MANNOSYL-D-GLYCERATE TRANSPORT_METABOLISM SYSTEM REPRESSOR MNGR-RELATED"/>
    <property type="match status" value="1"/>
</dbReference>
<dbReference type="InterPro" id="IPR050679">
    <property type="entry name" value="Bact_HTH_transcr_reg"/>
</dbReference>
<keyword evidence="6" id="KW-1185">Reference proteome</keyword>
<evidence type="ECO:0000259" key="4">
    <source>
        <dbReference type="PROSITE" id="PS50949"/>
    </source>
</evidence>
<dbReference type="InterPro" id="IPR000524">
    <property type="entry name" value="Tscrpt_reg_HTH_GntR"/>
</dbReference>
<sequence length="92" mass="9720">MSDDGLDVAYEYVRIADLIAADIAAGRLPLGARLPGEQELAALHGVSVSTSRRVRRELARRGLVRALPAKGTFVIRTAAVEGGNDETPPPGQ</sequence>
<dbReference type="AlphaFoldDB" id="A0A7W8FCF8"/>
<dbReference type="PANTHER" id="PTHR44846">
    <property type="entry name" value="MANNOSYL-D-GLYCERATE TRANSPORT/METABOLISM SYSTEM REPRESSOR MNGR-RELATED"/>
    <property type="match status" value="1"/>
</dbReference>
<dbReference type="GO" id="GO:0045892">
    <property type="term" value="P:negative regulation of DNA-templated transcription"/>
    <property type="evidence" value="ECO:0007669"/>
    <property type="project" value="TreeGrafter"/>
</dbReference>
<reference evidence="5 6" key="1">
    <citation type="submission" date="2020-08" db="EMBL/GenBank/DDBJ databases">
        <title>Genomic Encyclopedia of Type Strains, Phase III (KMG-III): the genomes of soil and plant-associated and newly described type strains.</title>
        <authorList>
            <person name="Whitman W."/>
        </authorList>
    </citation>
    <scope>NUCLEOTIDE SEQUENCE [LARGE SCALE GENOMIC DNA]</scope>
    <source>
        <strain evidence="5 6">CECT 3226</strain>
    </source>
</reference>
<evidence type="ECO:0000313" key="6">
    <source>
        <dbReference type="Proteomes" id="UP000568022"/>
    </source>
</evidence>
<dbReference type="GO" id="GO:0003700">
    <property type="term" value="F:DNA-binding transcription factor activity"/>
    <property type="evidence" value="ECO:0007669"/>
    <property type="project" value="InterPro"/>
</dbReference>
<dbReference type="PROSITE" id="PS50949">
    <property type="entry name" value="HTH_GNTR"/>
    <property type="match status" value="1"/>
</dbReference>
<dbReference type="SUPFAM" id="SSF46785">
    <property type="entry name" value="Winged helix' DNA-binding domain"/>
    <property type="match status" value="1"/>
</dbReference>
<gene>
    <name evidence="5" type="ORF">FHS32_005206</name>
</gene>
<dbReference type="Pfam" id="PF00392">
    <property type="entry name" value="GntR"/>
    <property type="match status" value="1"/>
</dbReference>
<keyword evidence="2 5" id="KW-0238">DNA-binding</keyword>
<keyword evidence="3" id="KW-0804">Transcription</keyword>
<organism evidence="5 6">
    <name type="scientific">Streptomyces griseoloalbus</name>
    <dbReference type="NCBI Taxonomy" id="67303"/>
    <lineage>
        <taxon>Bacteria</taxon>
        <taxon>Bacillati</taxon>
        <taxon>Actinomycetota</taxon>
        <taxon>Actinomycetes</taxon>
        <taxon>Kitasatosporales</taxon>
        <taxon>Streptomycetaceae</taxon>
        <taxon>Streptomyces</taxon>
    </lineage>
</organism>
<evidence type="ECO:0000313" key="5">
    <source>
        <dbReference type="EMBL" id="MBB5128431.1"/>
    </source>
</evidence>
<accession>A0A7W8FCF8</accession>